<dbReference type="AlphaFoldDB" id="A0A6B0USU8"/>
<evidence type="ECO:0000256" key="1">
    <source>
        <dbReference type="SAM" id="MobiDB-lite"/>
    </source>
</evidence>
<accession>A0A6B0USU8</accession>
<feature type="compositionally biased region" description="Polar residues" evidence="1">
    <location>
        <begin position="22"/>
        <end position="31"/>
    </location>
</feature>
<reference evidence="2" key="1">
    <citation type="submission" date="2019-12" db="EMBL/GenBank/DDBJ databases">
        <title>An insight into the sialome of adult female Ixodes ricinus ticks feeding for 6 days.</title>
        <authorList>
            <person name="Perner J."/>
            <person name="Ribeiro J.M.C."/>
        </authorList>
    </citation>
    <scope>NUCLEOTIDE SEQUENCE</scope>
    <source>
        <strain evidence="2">Semi-engorged</strain>
        <tissue evidence="2">Salivary glands</tissue>
    </source>
</reference>
<organism evidence="2">
    <name type="scientific">Ixodes ricinus</name>
    <name type="common">Common tick</name>
    <name type="synonym">Acarus ricinus</name>
    <dbReference type="NCBI Taxonomy" id="34613"/>
    <lineage>
        <taxon>Eukaryota</taxon>
        <taxon>Metazoa</taxon>
        <taxon>Ecdysozoa</taxon>
        <taxon>Arthropoda</taxon>
        <taxon>Chelicerata</taxon>
        <taxon>Arachnida</taxon>
        <taxon>Acari</taxon>
        <taxon>Parasitiformes</taxon>
        <taxon>Ixodida</taxon>
        <taxon>Ixodoidea</taxon>
        <taxon>Ixodidae</taxon>
        <taxon>Ixodinae</taxon>
        <taxon>Ixodes</taxon>
    </lineage>
</organism>
<name>A0A6B0USU8_IXORI</name>
<sequence length="137" mass="14432">MPTFGALSGLCWPPGCRTWTASSGPRTQICPSSTSREKSSSTLGENSFPAEEACSHTLQGSIHSMEETCSRIALGTASTSGTAPTRWEPGTWRTTATPGIRAHQLATAWLAPSWAKHGCWAKRGTHAPAVSSCSASR</sequence>
<feature type="region of interest" description="Disordered" evidence="1">
    <location>
        <begin position="22"/>
        <end position="49"/>
    </location>
</feature>
<protein>
    <submittedName>
        <fullName evidence="2">Uncharacterized protein</fullName>
    </submittedName>
</protein>
<evidence type="ECO:0000313" key="2">
    <source>
        <dbReference type="EMBL" id="MXU92776.1"/>
    </source>
</evidence>
<dbReference type="EMBL" id="GIFC01010693">
    <property type="protein sequence ID" value="MXU92776.1"/>
    <property type="molecule type" value="Transcribed_RNA"/>
</dbReference>
<proteinExistence type="predicted"/>